<feature type="compositionally biased region" description="Polar residues" evidence="1">
    <location>
        <begin position="83"/>
        <end position="93"/>
    </location>
</feature>
<dbReference type="Proteomes" id="UP001153269">
    <property type="component" value="Unassembled WGS sequence"/>
</dbReference>
<sequence length="174" mass="19130">MWRPGPEDERDLDTAELLLTLSEDSSVFSTLKPWGGRSRNQNTNESFVRSDPHRAAPALLHPRRRTPTGTIPGLERSFPFTAGSVNASSSGSRGTKERVSPSRVQRDVSALSTPTGPNMTAYWVQLPLEGPVQSRLCLGPHARGLMCRNATDAHFENTSPELLKSREPRGNLEV</sequence>
<feature type="compositionally biased region" description="Polar residues" evidence="1">
    <location>
        <begin position="38"/>
        <end position="47"/>
    </location>
</feature>
<organism evidence="2 3">
    <name type="scientific">Pleuronectes platessa</name>
    <name type="common">European plaice</name>
    <dbReference type="NCBI Taxonomy" id="8262"/>
    <lineage>
        <taxon>Eukaryota</taxon>
        <taxon>Metazoa</taxon>
        <taxon>Chordata</taxon>
        <taxon>Craniata</taxon>
        <taxon>Vertebrata</taxon>
        <taxon>Euteleostomi</taxon>
        <taxon>Actinopterygii</taxon>
        <taxon>Neopterygii</taxon>
        <taxon>Teleostei</taxon>
        <taxon>Neoteleostei</taxon>
        <taxon>Acanthomorphata</taxon>
        <taxon>Carangaria</taxon>
        <taxon>Pleuronectiformes</taxon>
        <taxon>Pleuronectoidei</taxon>
        <taxon>Pleuronectidae</taxon>
        <taxon>Pleuronectes</taxon>
    </lineage>
</organism>
<dbReference type="EMBL" id="CADEAL010000332">
    <property type="protein sequence ID" value="CAB1418555.1"/>
    <property type="molecule type" value="Genomic_DNA"/>
</dbReference>
<name>A0A9N7TT37_PLEPL</name>
<evidence type="ECO:0000313" key="2">
    <source>
        <dbReference type="EMBL" id="CAB1418555.1"/>
    </source>
</evidence>
<proteinExistence type="predicted"/>
<evidence type="ECO:0000256" key="1">
    <source>
        <dbReference type="SAM" id="MobiDB-lite"/>
    </source>
</evidence>
<accession>A0A9N7TT37</accession>
<keyword evidence="3" id="KW-1185">Reference proteome</keyword>
<reference evidence="2" key="1">
    <citation type="submission" date="2020-03" db="EMBL/GenBank/DDBJ databases">
        <authorList>
            <person name="Weist P."/>
        </authorList>
    </citation>
    <scope>NUCLEOTIDE SEQUENCE</scope>
</reference>
<feature type="compositionally biased region" description="Basic and acidic residues" evidence="1">
    <location>
        <begin position="94"/>
        <end position="106"/>
    </location>
</feature>
<dbReference type="AlphaFoldDB" id="A0A9N7TT37"/>
<protein>
    <submittedName>
        <fullName evidence="2">Uncharacterized protein</fullName>
    </submittedName>
</protein>
<gene>
    <name evidence="2" type="ORF">PLEPLA_LOCUS6381</name>
</gene>
<evidence type="ECO:0000313" key="3">
    <source>
        <dbReference type="Proteomes" id="UP001153269"/>
    </source>
</evidence>
<feature type="region of interest" description="Disordered" evidence="1">
    <location>
        <begin position="31"/>
        <end position="113"/>
    </location>
</feature>
<comment type="caution">
    <text evidence="2">The sequence shown here is derived from an EMBL/GenBank/DDBJ whole genome shotgun (WGS) entry which is preliminary data.</text>
</comment>